<feature type="transmembrane region" description="Helical" evidence="7">
    <location>
        <begin position="1769"/>
        <end position="1791"/>
    </location>
</feature>
<keyword evidence="4 7" id="KW-1133">Transmembrane helix</keyword>
<feature type="compositionally biased region" description="Low complexity" evidence="6">
    <location>
        <begin position="329"/>
        <end position="347"/>
    </location>
</feature>
<keyword evidence="5 7" id="KW-0472">Membrane</keyword>
<feature type="region of interest" description="Disordered" evidence="6">
    <location>
        <begin position="389"/>
        <end position="447"/>
    </location>
</feature>
<feature type="transmembrane region" description="Helical" evidence="7">
    <location>
        <begin position="1737"/>
        <end position="1757"/>
    </location>
</feature>
<dbReference type="InterPro" id="IPR024862">
    <property type="entry name" value="TRPV"/>
</dbReference>
<feature type="domain" description="Ion transport" evidence="8">
    <location>
        <begin position="1737"/>
        <end position="1974"/>
    </location>
</feature>
<evidence type="ECO:0000259" key="8">
    <source>
        <dbReference type="Pfam" id="PF00520"/>
    </source>
</evidence>
<dbReference type="SUPFAM" id="SSF82171">
    <property type="entry name" value="DPP6 N-terminal domain-like"/>
    <property type="match status" value="1"/>
</dbReference>
<evidence type="ECO:0000256" key="6">
    <source>
        <dbReference type="SAM" id="MobiDB-lite"/>
    </source>
</evidence>
<dbReference type="EMBL" id="BQFW01000005">
    <property type="protein sequence ID" value="GJJ71231.1"/>
    <property type="molecule type" value="Genomic_DNA"/>
</dbReference>
<comment type="subcellular location">
    <subcellularLocation>
        <location evidence="1">Membrane</location>
        <topology evidence="1">Multi-pass membrane protein</topology>
    </subcellularLocation>
</comment>
<keyword evidence="2 7" id="KW-0812">Transmembrane</keyword>
<dbReference type="GO" id="GO:0098703">
    <property type="term" value="P:calcium ion import across plasma membrane"/>
    <property type="evidence" value="ECO:0007669"/>
    <property type="project" value="TreeGrafter"/>
</dbReference>
<dbReference type="GO" id="GO:0005216">
    <property type="term" value="F:monoatomic ion channel activity"/>
    <property type="evidence" value="ECO:0007669"/>
    <property type="project" value="InterPro"/>
</dbReference>
<dbReference type="PANTHER" id="PTHR10582:SF2">
    <property type="entry name" value="INACTIVE"/>
    <property type="match status" value="1"/>
</dbReference>
<feature type="transmembrane region" description="Helical" evidence="7">
    <location>
        <begin position="1873"/>
        <end position="1894"/>
    </location>
</feature>
<dbReference type="Pfam" id="PF00520">
    <property type="entry name" value="Ion_trans"/>
    <property type="match status" value="1"/>
</dbReference>
<evidence type="ECO:0000313" key="10">
    <source>
        <dbReference type="Proteomes" id="UP000827284"/>
    </source>
</evidence>
<evidence type="ECO:0000256" key="3">
    <source>
        <dbReference type="ARBA" id="ARBA00022737"/>
    </source>
</evidence>
<feature type="compositionally biased region" description="Polar residues" evidence="6">
    <location>
        <begin position="434"/>
        <end position="443"/>
    </location>
</feature>
<feature type="transmembrane region" description="Helical" evidence="7">
    <location>
        <begin position="1803"/>
        <end position="1823"/>
    </location>
</feature>
<dbReference type="GO" id="GO:0005886">
    <property type="term" value="C:plasma membrane"/>
    <property type="evidence" value="ECO:0007669"/>
    <property type="project" value="TreeGrafter"/>
</dbReference>
<feature type="region of interest" description="Disordered" evidence="6">
    <location>
        <begin position="1"/>
        <end position="37"/>
    </location>
</feature>
<feature type="transmembrane region" description="Helical" evidence="7">
    <location>
        <begin position="1945"/>
        <end position="1970"/>
    </location>
</feature>
<evidence type="ECO:0000256" key="5">
    <source>
        <dbReference type="ARBA" id="ARBA00023136"/>
    </source>
</evidence>
<evidence type="ECO:0000256" key="4">
    <source>
        <dbReference type="ARBA" id="ARBA00022989"/>
    </source>
</evidence>
<dbReference type="InterPro" id="IPR005821">
    <property type="entry name" value="Ion_trans_dom"/>
</dbReference>
<feature type="transmembrane region" description="Helical" evidence="7">
    <location>
        <begin position="1914"/>
        <end position="1933"/>
    </location>
</feature>
<evidence type="ECO:0000313" key="9">
    <source>
        <dbReference type="EMBL" id="GJJ71231.1"/>
    </source>
</evidence>
<proteinExistence type="predicted"/>
<name>A0A9P3LUJ7_9FUNG</name>
<feature type="transmembrane region" description="Helical" evidence="7">
    <location>
        <begin position="1835"/>
        <end position="1853"/>
    </location>
</feature>
<evidence type="ECO:0000256" key="7">
    <source>
        <dbReference type="SAM" id="Phobius"/>
    </source>
</evidence>
<protein>
    <recommendedName>
        <fullName evidence="8">Ion transport domain-containing protein</fullName>
    </recommendedName>
</protein>
<comment type="caution">
    <text evidence="9">The sequence shown here is derived from an EMBL/GenBank/DDBJ whole genome shotgun (WGS) entry which is preliminary data.</text>
</comment>
<reference evidence="9" key="1">
    <citation type="submission" date="2021-11" db="EMBL/GenBank/DDBJ databases">
        <authorList>
            <person name="Herlambang A."/>
            <person name="Guo Y."/>
            <person name="Takashima Y."/>
            <person name="Nishizawa T."/>
        </authorList>
    </citation>
    <scope>NUCLEOTIDE SEQUENCE</scope>
    <source>
        <strain evidence="9">E1425</strain>
    </source>
</reference>
<dbReference type="OrthoDB" id="2433234at2759"/>
<dbReference type="Proteomes" id="UP000827284">
    <property type="component" value="Unassembled WGS sequence"/>
</dbReference>
<accession>A0A9P3LUJ7</accession>
<evidence type="ECO:0000256" key="1">
    <source>
        <dbReference type="ARBA" id="ARBA00004141"/>
    </source>
</evidence>
<feature type="region of interest" description="Disordered" evidence="6">
    <location>
        <begin position="213"/>
        <end position="236"/>
    </location>
</feature>
<organism evidence="9 10">
    <name type="scientific">Entomortierella parvispora</name>
    <dbReference type="NCBI Taxonomy" id="205924"/>
    <lineage>
        <taxon>Eukaryota</taxon>
        <taxon>Fungi</taxon>
        <taxon>Fungi incertae sedis</taxon>
        <taxon>Mucoromycota</taxon>
        <taxon>Mortierellomycotina</taxon>
        <taxon>Mortierellomycetes</taxon>
        <taxon>Mortierellales</taxon>
        <taxon>Mortierellaceae</taxon>
        <taxon>Entomortierella</taxon>
    </lineage>
</organism>
<keyword evidence="3" id="KW-0677">Repeat</keyword>
<feature type="compositionally biased region" description="Polar residues" evidence="6">
    <location>
        <begin position="409"/>
        <end position="418"/>
    </location>
</feature>
<sequence>MSSTDPPEEHKRKWSPLSVFGKGGNPPPQQASEGPAAMAVSWDQMLPAQTQPAPASYSMFVDRNQPLPPKTYSLADCGGQAPMYPSRDERLQYVQATMPDDNARPASELRTGYTGDPGAYPPTTFYPPTLPTNREDLLESQAPMFPSRDERLQPIIVLPNLQSENTGNPSAYPPTTQSFPALKVEYEYLKSDMFIDRDRPLELTVKQVDNLGISSSTVDGDQGPISSTPSKDADNRILETKDAGANAEIAPKVDPPDMDPETAAAVAAIRAMQAMPDQSLNPFAHHTLMTVHRDHVLPLPSKTKEQGEDQEVPLLVSASGPVTPIKPASTSVPNPPLSSSSSKLSSVGENNRSRLHVDRDTPLVTSVHPEMSAMRVDRDTPLPRPTQPIITPPQSYPGPMAVNRDTPLPSRTSQSQQGAMRIDRDTPLPRPTQPIVTPPQSHSGPMAVNRDTPLPSMPPQSQQGVMRVDRDTLLPRPPITPSESTSGQMHVERDTLLPGGMSPMHVDRDTLLPIGMSPMHVDRDTTLPVTETPAVTTGWTPYPARFGFPNFPYVAGGDKIDKAGPIDTPAEGQDVPQEEAGNNSNSGGANTAFTGYNPMMYPAHLMNNLQHHPPYMRPIIEPDPTNTVQPMIPPPLVLQTPQKNALGAPEKIDGKTADAYRWKVQQYTQSATMYAWQTLALYRGKSHYECTLDISAVEGGWYWIVFHMELSQFLRRQMMDSLVIDVKQLDWDGKEIYMSKTCKTELTDLDFNNMFASRLGVPIRVRLHRQIELHQGKDLQVTIDSSIQSAVGDYLKVLHIDIVRGEADNSDVVAYGEGRPQEVIHIPQHHTHGSSLRTTNVHFCSLSESRNHAVTLSFANDRAYLHVWDLSSSGPDGPSTIIPENPRSPTDHRVPFAQTSFDARAANHEEIKDICLGISSTGMQVAIHSIEPDNGQGIPFKLFQYASKVPADHDMSTPWSLVNVDTLGVGLKDFFGYGCFHTLSGEESAKEKYVTCEGTQVRVYSTIAHGGRWELHFTLPLCLEQNLDAALRLYASIYGRYFAWTGSKDVVSIWDIDTGRHVSYIATLTEDDAEVCANFSRSSKKVAISVSGKIRIHQTHSGVLLGEYTQGLDEDCFYEVDFDEDYFMTIDQTASTAAKERQESLTSCRRIVDTRSDMTIQRTYWIHRDYRLQGITGTKQPLFGYGQGSVFNLFLLPDPIAPAPSYSDHPSCDLRGIVVDRYVGVVSLGFLSHAGDSFQVSSSQRAIRGIWSTVLEISRSTDFSKSVILPLGPAMSTYHGVFVAETSHLVLVVGCFLQRWKLLATGPEICALELIWKIQDDSKHLKDICIREIMSAGICRQGQEVILQLAPPQWFRRYRRIEEEDEEEEDEKKSRQPRQPRQLIPEIATVPLSQHDTVALSLEDREIQGVVGAVTLYSEGDVVLKRYVIEYLKSLVRLSQEHTFSCVVSLARVWTPERRSSVEGILSELLSSKRVTWVPDTFATKENDPLSILMGIAKRQPSAIGASRIILDYCVEHAVNYRNLSFLSPLFLSLHSLMNLFPEEASEYLSKIAFIPAQQRSFIIDNHQVARPPRMFRIPFWKTSSVPLYKVEDPILQLVVTPPKEKDAANDTFTRPVFMTSFDALFTYMDNDTGSRSDVVDSDAPSNILRAATVYSPVGNGPNTVVLEDDNSWIEKDSLGRKRTNWFKIWLHMVRYKSKFRSKIFVKSHDFNLEFFDNPAIAALVAYKWNTIGYSYWFFRFMSQCVFYFFVYFAALFQVYDRGNPNPTIWHFIVILILGAGFLWLELLQAIRNWHRYRKSSYNMLDLVAYGLPMIASIDQIVIHQMDMVHGNTRILSFSVIIVFLHMLFEARVNEGICKYVTIIQEAILEIKVFLVIFAAGLFGFAVAILHLLHGGYPMGDYVDSGPNVDNNTFPMNFAGALSATYFFMGGIYDPISANFDGEDWAFHIMMALFFFFTVILMLNVLIALINVAFIKGGDGWRLVWIESRLQYIESAENMSYHLPGFRDAHDEYFPKVVYFTATWKEVKDYKQKYEEEKQEGAAAAEATKQLNERVEACDAVAHGHGHSHAAAAPETPGGGAVGNGGASEATLAGILAQLEALKLIILETQKANNAGGAVANTPSA</sequence>
<feature type="compositionally biased region" description="Polar residues" evidence="6">
    <location>
        <begin position="213"/>
        <end position="230"/>
    </location>
</feature>
<reference evidence="9" key="2">
    <citation type="journal article" date="2022" name="Microbiol. Resour. Announc.">
        <title>Whole-Genome Sequence of Entomortierella parvispora E1425, a Mucoromycotan Fungus Associated with Burkholderiaceae-Related Endosymbiotic Bacteria.</title>
        <authorList>
            <person name="Herlambang A."/>
            <person name="Guo Y."/>
            <person name="Takashima Y."/>
            <person name="Narisawa K."/>
            <person name="Ohta H."/>
            <person name="Nishizawa T."/>
        </authorList>
    </citation>
    <scope>NUCLEOTIDE SEQUENCE</scope>
    <source>
        <strain evidence="9">E1425</strain>
    </source>
</reference>
<feature type="region of interest" description="Disordered" evidence="6">
    <location>
        <begin position="563"/>
        <end position="587"/>
    </location>
</feature>
<gene>
    <name evidence="9" type="ORF">EMPS_03581</name>
</gene>
<keyword evidence="10" id="KW-1185">Reference proteome</keyword>
<evidence type="ECO:0000256" key="2">
    <source>
        <dbReference type="ARBA" id="ARBA00022692"/>
    </source>
</evidence>
<feature type="region of interest" description="Disordered" evidence="6">
    <location>
        <begin position="2064"/>
        <end position="2084"/>
    </location>
</feature>
<feature type="region of interest" description="Disordered" evidence="6">
    <location>
        <begin position="320"/>
        <end position="354"/>
    </location>
</feature>
<dbReference type="PANTHER" id="PTHR10582">
    <property type="entry name" value="TRANSIENT RECEPTOR POTENTIAL ION CHANNEL PROTEIN"/>
    <property type="match status" value="1"/>
</dbReference>